<accession>A0A4Y7LCT5</accession>
<proteinExistence type="predicted"/>
<gene>
    <name evidence="1" type="ORF">C5167_044589</name>
</gene>
<protein>
    <submittedName>
        <fullName evidence="1">Uncharacterized protein</fullName>
    </submittedName>
</protein>
<name>A0A4Y7LCT5_PAPSO</name>
<dbReference type="Gramene" id="RZC82005">
    <property type="protein sequence ID" value="RZC82005"/>
    <property type="gene ID" value="C5167_044589"/>
</dbReference>
<sequence>RGTTAILLRTDAILLRLRVSFSNFSINFSNIFIDLQRNLVSENGEVKNGLKRDLVAVDKQMRQKSCRKFQTYLSWID</sequence>
<dbReference type="EMBL" id="CM010724">
    <property type="protein sequence ID" value="RZC82005.1"/>
    <property type="molecule type" value="Genomic_DNA"/>
</dbReference>
<reference evidence="1 2" key="1">
    <citation type="journal article" date="2018" name="Science">
        <title>The opium poppy genome and morphinan production.</title>
        <authorList>
            <person name="Guo L."/>
            <person name="Winzer T."/>
            <person name="Yang X."/>
            <person name="Li Y."/>
            <person name="Ning Z."/>
            <person name="He Z."/>
            <person name="Teodor R."/>
            <person name="Lu Y."/>
            <person name="Bowser T.A."/>
            <person name="Graham I.A."/>
            <person name="Ye K."/>
        </authorList>
    </citation>
    <scope>NUCLEOTIDE SEQUENCE [LARGE SCALE GENOMIC DNA]</scope>
    <source>
        <strain evidence="2">cv. HN1</strain>
        <tissue evidence="1">Leaves</tissue>
    </source>
</reference>
<dbReference type="AlphaFoldDB" id="A0A4Y7LCT5"/>
<keyword evidence="2" id="KW-1185">Reference proteome</keyword>
<organism evidence="1 2">
    <name type="scientific">Papaver somniferum</name>
    <name type="common">Opium poppy</name>
    <dbReference type="NCBI Taxonomy" id="3469"/>
    <lineage>
        <taxon>Eukaryota</taxon>
        <taxon>Viridiplantae</taxon>
        <taxon>Streptophyta</taxon>
        <taxon>Embryophyta</taxon>
        <taxon>Tracheophyta</taxon>
        <taxon>Spermatophyta</taxon>
        <taxon>Magnoliopsida</taxon>
        <taxon>Ranunculales</taxon>
        <taxon>Papaveraceae</taxon>
        <taxon>Papaveroideae</taxon>
        <taxon>Papaver</taxon>
    </lineage>
</organism>
<evidence type="ECO:0000313" key="2">
    <source>
        <dbReference type="Proteomes" id="UP000316621"/>
    </source>
</evidence>
<feature type="non-terminal residue" evidence="1">
    <location>
        <position position="1"/>
    </location>
</feature>
<dbReference type="Proteomes" id="UP000316621">
    <property type="component" value="Chromosome 10"/>
</dbReference>
<evidence type="ECO:0000313" key="1">
    <source>
        <dbReference type="EMBL" id="RZC82005.1"/>
    </source>
</evidence>